<reference evidence="1" key="1">
    <citation type="submission" date="2009-10" db="EMBL/GenBank/DDBJ databases">
        <title>Diversity of trophic interactions inside an arsenic-rich microbial ecosystem.</title>
        <authorList>
            <person name="Bertin P.N."/>
            <person name="Heinrich-Salmeron A."/>
            <person name="Pelletier E."/>
            <person name="Goulhen-Chollet F."/>
            <person name="Arsene-Ploetze F."/>
            <person name="Gallien S."/>
            <person name="Calteau A."/>
            <person name="Vallenet D."/>
            <person name="Casiot C."/>
            <person name="Chane-Woon-Ming B."/>
            <person name="Giloteaux L."/>
            <person name="Barakat M."/>
            <person name="Bonnefoy V."/>
            <person name="Bruneel O."/>
            <person name="Chandler M."/>
            <person name="Cleiss J."/>
            <person name="Duran R."/>
            <person name="Elbaz-Poulichet F."/>
            <person name="Fonknechten N."/>
            <person name="Lauga B."/>
            <person name="Mornico D."/>
            <person name="Ortet P."/>
            <person name="Schaeffer C."/>
            <person name="Siguier P."/>
            <person name="Alexander Thil Smith A."/>
            <person name="Van Dorsselaer A."/>
            <person name="Weissenbach J."/>
            <person name="Medigue C."/>
            <person name="Le Paslier D."/>
        </authorList>
    </citation>
    <scope>NUCLEOTIDE SEQUENCE</scope>
</reference>
<accession>E6QMZ0</accession>
<protein>
    <submittedName>
        <fullName evidence="1">Uncharacterized protein</fullName>
    </submittedName>
</protein>
<evidence type="ECO:0000313" key="1">
    <source>
        <dbReference type="EMBL" id="CBI08611.1"/>
    </source>
</evidence>
<gene>
    <name evidence="1" type="ORF">CARN6_2093</name>
</gene>
<dbReference type="AlphaFoldDB" id="E6QMZ0"/>
<proteinExistence type="predicted"/>
<sequence>MIAIPLLGARQQVIAFLAIDQECKHRSAYAHQAGFCDIGGNPDLTVNKTIEREIDRIDQNLKSQSLDLMLHCRGRFWRHFARFAKVSAPPDGKRLYQLLRTHTERDGGLFDKGVGR</sequence>
<comment type="caution">
    <text evidence="1">The sequence shown here is derived from an EMBL/GenBank/DDBJ whole genome shotgun (WGS) entry which is preliminary data.</text>
</comment>
<organism evidence="1">
    <name type="scientific">mine drainage metagenome</name>
    <dbReference type="NCBI Taxonomy" id="410659"/>
    <lineage>
        <taxon>unclassified sequences</taxon>
        <taxon>metagenomes</taxon>
        <taxon>ecological metagenomes</taxon>
    </lineage>
</organism>
<name>E6QMZ0_9ZZZZ</name>
<dbReference type="EMBL" id="CABQ01000240">
    <property type="protein sequence ID" value="CBI08611.1"/>
    <property type="molecule type" value="Genomic_DNA"/>
</dbReference>